<name>A0AAW0CV30_9AGAR</name>
<keyword evidence="2" id="KW-1185">Reference proteome</keyword>
<dbReference type="Gene3D" id="3.30.70.100">
    <property type="match status" value="2"/>
</dbReference>
<reference evidence="1 2" key="1">
    <citation type="submission" date="2024-01" db="EMBL/GenBank/DDBJ databases">
        <title>A draft genome for a cacao thread blight-causing isolate of Paramarasmius palmivorus.</title>
        <authorList>
            <person name="Baruah I.K."/>
            <person name="Bukari Y."/>
            <person name="Amoako-Attah I."/>
            <person name="Meinhardt L.W."/>
            <person name="Bailey B.A."/>
            <person name="Cohen S.P."/>
        </authorList>
    </citation>
    <scope>NUCLEOTIDE SEQUENCE [LARGE SCALE GENOMIC DNA]</scope>
    <source>
        <strain evidence="1 2">GH-12</strain>
    </source>
</reference>
<accession>A0AAW0CV30</accession>
<dbReference type="InterPro" id="IPR011008">
    <property type="entry name" value="Dimeric_a/b-barrel"/>
</dbReference>
<comment type="caution">
    <text evidence="1">The sequence shown here is derived from an EMBL/GenBank/DDBJ whole genome shotgun (WGS) entry which is preliminary data.</text>
</comment>
<dbReference type="EMBL" id="JAYKXP010000027">
    <property type="protein sequence ID" value="KAK7043908.1"/>
    <property type="molecule type" value="Genomic_DNA"/>
</dbReference>
<dbReference type="Proteomes" id="UP001383192">
    <property type="component" value="Unassembled WGS sequence"/>
</dbReference>
<gene>
    <name evidence="1" type="ORF">VNI00_008074</name>
</gene>
<dbReference type="AlphaFoldDB" id="A0AAW0CV30"/>
<dbReference type="SUPFAM" id="SSF54909">
    <property type="entry name" value="Dimeric alpha+beta barrel"/>
    <property type="match status" value="1"/>
</dbReference>
<organism evidence="1 2">
    <name type="scientific">Paramarasmius palmivorus</name>
    <dbReference type="NCBI Taxonomy" id="297713"/>
    <lineage>
        <taxon>Eukaryota</taxon>
        <taxon>Fungi</taxon>
        <taxon>Dikarya</taxon>
        <taxon>Basidiomycota</taxon>
        <taxon>Agaricomycotina</taxon>
        <taxon>Agaricomycetes</taxon>
        <taxon>Agaricomycetidae</taxon>
        <taxon>Agaricales</taxon>
        <taxon>Marasmiineae</taxon>
        <taxon>Marasmiaceae</taxon>
        <taxon>Paramarasmius</taxon>
    </lineage>
</organism>
<sequence length="200" mass="22189">MPLIEIAWFKSTQTYQNDHSLTAETAKRLIQLDGLHEIYFGFKHEDPTIAYVLNVWESYEHLEAANKHESFMDIFSTFQPAVEGTLQDITVITSDVPSLPKLKETLSAGITEIALAELQKGSEDLVPNLLEAIDAAEPMAGPSWGAVRGKAGEYVLIVGWASVEAHYESFKTGKVPEVAKWGAKTISNMRPSHVKFWKAA</sequence>
<evidence type="ECO:0000313" key="2">
    <source>
        <dbReference type="Proteomes" id="UP001383192"/>
    </source>
</evidence>
<protein>
    <recommendedName>
        <fullName evidence="3">ABM domain-containing protein</fullName>
    </recommendedName>
</protein>
<evidence type="ECO:0000313" key="1">
    <source>
        <dbReference type="EMBL" id="KAK7043908.1"/>
    </source>
</evidence>
<evidence type="ECO:0008006" key="3">
    <source>
        <dbReference type="Google" id="ProtNLM"/>
    </source>
</evidence>
<proteinExistence type="predicted"/>